<evidence type="ECO:0000313" key="2">
    <source>
        <dbReference type="Proteomes" id="UP000649617"/>
    </source>
</evidence>
<keyword evidence="2" id="KW-1185">Reference proteome</keyword>
<dbReference type="AlphaFoldDB" id="A0A812WTW8"/>
<dbReference type="EMBL" id="CAJNIZ010044667">
    <property type="protein sequence ID" value="CAE7697256.1"/>
    <property type="molecule type" value="Genomic_DNA"/>
</dbReference>
<proteinExistence type="predicted"/>
<sequence length="92" mass="10386">CRRKRLVRRGLQHLGALRRGRVPPKRLSRARPYVGVKLARRRWTLVVGVVSAHFSDVVDFRGLLRSCALVGRRFGSPYQAYISCGLAGLHCC</sequence>
<gene>
    <name evidence="1" type="ORF">SPIL2461_LOCUS19580</name>
</gene>
<comment type="caution">
    <text evidence="1">The sequence shown here is derived from an EMBL/GenBank/DDBJ whole genome shotgun (WGS) entry which is preliminary data.</text>
</comment>
<evidence type="ECO:0000313" key="1">
    <source>
        <dbReference type="EMBL" id="CAE7697256.1"/>
    </source>
</evidence>
<organism evidence="1 2">
    <name type="scientific">Symbiodinium pilosum</name>
    <name type="common">Dinoflagellate</name>
    <dbReference type="NCBI Taxonomy" id="2952"/>
    <lineage>
        <taxon>Eukaryota</taxon>
        <taxon>Sar</taxon>
        <taxon>Alveolata</taxon>
        <taxon>Dinophyceae</taxon>
        <taxon>Suessiales</taxon>
        <taxon>Symbiodiniaceae</taxon>
        <taxon>Symbiodinium</taxon>
    </lineage>
</organism>
<reference evidence="1" key="1">
    <citation type="submission" date="2021-02" db="EMBL/GenBank/DDBJ databases">
        <authorList>
            <person name="Dougan E. K."/>
            <person name="Rhodes N."/>
            <person name="Thang M."/>
            <person name="Chan C."/>
        </authorList>
    </citation>
    <scope>NUCLEOTIDE SEQUENCE</scope>
</reference>
<feature type="non-terminal residue" evidence="1">
    <location>
        <position position="1"/>
    </location>
</feature>
<name>A0A812WTW8_SYMPI</name>
<dbReference type="Proteomes" id="UP000649617">
    <property type="component" value="Unassembled WGS sequence"/>
</dbReference>
<accession>A0A812WTW8</accession>
<protein>
    <submittedName>
        <fullName evidence="1">Uncharacterized protein</fullName>
    </submittedName>
</protein>
<feature type="non-terminal residue" evidence="1">
    <location>
        <position position="92"/>
    </location>
</feature>